<evidence type="ECO:0000313" key="3">
    <source>
        <dbReference type="Proteomes" id="UP000887013"/>
    </source>
</evidence>
<keyword evidence="1" id="KW-0812">Transmembrane</keyword>
<evidence type="ECO:0000313" key="2">
    <source>
        <dbReference type="EMBL" id="GFT63668.1"/>
    </source>
</evidence>
<reference evidence="2" key="1">
    <citation type="submission" date="2020-08" db="EMBL/GenBank/DDBJ databases">
        <title>Multicomponent nature underlies the extraordinary mechanical properties of spider dragline silk.</title>
        <authorList>
            <person name="Kono N."/>
            <person name="Nakamura H."/>
            <person name="Mori M."/>
            <person name="Yoshida Y."/>
            <person name="Ohtoshi R."/>
            <person name="Malay A.D."/>
            <person name="Moran D.A.P."/>
            <person name="Tomita M."/>
            <person name="Numata K."/>
            <person name="Arakawa K."/>
        </authorList>
    </citation>
    <scope>NUCLEOTIDE SEQUENCE</scope>
</reference>
<name>A0A8X6PGS6_NEPPI</name>
<dbReference type="EMBL" id="BMAW01114848">
    <property type="protein sequence ID" value="GFT63668.1"/>
    <property type="molecule type" value="Genomic_DNA"/>
</dbReference>
<gene>
    <name evidence="2" type="ORF">NPIL_632681</name>
</gene>
<sequence>MFGYSSVETDKTGIPDSFDGIEGIKSFTPNVIFRCGTKDFRSIKLECTRAEIFFFHRYGRSDEIDQSEMGFRSPNIADSSFAFGKFYLGASFSGLIDFVMRFLYFLGLKDIKGY</sequence>
<accession>A0A8X6PGS6</accession>
<proteinExistence type="predicted"/>
<evidence type="ECO:0000256" key="1">
    <source>
        <dbReference type="SAM" id="Phobius"/>
    </source>
</evidence>
<dbReference type="Proteomes" id="UP000887013">
    <property type="component" value="Unassembled WGS sequence"/>
</dbReference>
<comment type="caution">
    <text evidence="2">The sequence shown here is derived from an EMBL/GenBank/DDBJ whole genome shotgun (WGS) entry which is preliminary data.</text>
</comment>
<keyword evidence="1" id="KW-0472">Membrane</keyword>
<keyword evidence="3" id="KW-1185">Reference proteome</keyword>
<dbReference type="AlphaFoldDB" id="A0A8X6PGS6"/>
<keyword evidence="1" id="KW-1133">Transmembrane helix</keyword>
<feature type="transmembrane region" description="Helical" evidence="1">
    <location>
        <begin position="86"/>
        <end position="106"/>
    </location>
</feature>
<protein>
    <submittedName>
        <fullName evidence="2">Uncharacterized protein</fullName>
    </submittedName>
</protein>
<organism evidence="2 3">
    <name type="scientific">Nephila pilipes</name>
    <name type="common">Giant wood spider</name>
    <name type="synonym">Nephila maculata</name>
    <dbReference type="NCBI Taxonomy" id="299642"/>
    <lineage>
        <taxon>Eukaryota</taxon>
        <taxon>Metazoa</taxon>
        <taxon>Ecdysozoa</taxon>
        <taxon>Arthropoda</taxon>
        <taxon>Chelicerata</taxon>
        <taxon>Arachnida</taxon>
        <taxon>Araneae</taxon>
        <taxon>Araneomorphae</taxon>
        <taxon>Entelegynae</taxon>
        <taxon>Araneoidea</taxon>
        <taxon>Nephilidae</taxon>
        <taxon>Nephila</taxon>
    </lineage>
</organism>